<gene>
    <name evidence="1" type="ORF">D7Y33_05735</name>
</gene>
<proteinExistence type="predicted"/>
<dbReference type="Proteomes" id="UP000822271">
    <property type="component" value="Unassembled WGS sequence"/>
</dbReference>
<accession>A0A2J0SPC1</accession>
<dbReference type="EMBL" id="RAUE01000010">
    <property type="protein sequence ID" value="MBA0310521.1"/>
    <property type="molecule type" value="Genomic_DNA"/>
</dbReference>
<dbReference type="AlphaFoldDB" id="A0A2J0SPC1"/>
<evidence type="ECO:0008006" key="3">
    <source>
        <dbReference type="Google" id="ProtNLM"/>
    </source>
</evidence>
<organism evidence="1 2">
    <name type="scientific">Stenotrophomonas maltophilia</name>
    <name type="common">Pseudomonas maltophilia</name>
    <name type="synonym">Xanthomonas maltophilia</name>
    <dbReference type="NCBI Taxonomy" id="40324"/>
    <lineage>
        <taxon>Bacteria</taxon>
        <taxon>Pseudomonadati</taxon>
        <taxon>Pseudomonadota</taxon>
        <taxon>Gammaproteobacteria</taxon>
        <taxon>Lysobacterales</taxon>
        <taxon>Lysobacteraceae</taxon>
        <taxon>Stenotrophomonas</taxon>
        <taxon>Stenotrophomonas maltophilia group</taxon>
    </lineage>
</organism>
<evidence type="ECO:0000313" key="2">
    <source>
        <dbReference type="Proteomes" id="UP000822271"/>
    </source>
</evidence>
<dbReference type="Pfam" id="PF22531">
    <property type="entry name" value="DUF7002"/>
    <property type="match status" value="1"/>
</dbReference>
<reference evidence="1" key="1">
    <citation type="submission" date="2018-09" db="EMBL/GenBank/DDBJ databases">
        <authorList>
            <person name="Groschel M."/>
            <person name="Kohl T."/>
            <person name="Conchillo-Sole O."/>
            <person name="Mamat U."/>
            <person name="Yero D."/>
            <person name="Niemann S."/>
            <person name="Daura X."/>
            <person name="Gibert I."/>
        </authorList>
    </citation>
    <scope>NUCLEOTIDE SEQUENCE</scope>
    <source>
        <strain evidence="1">OG156</strain>
    </source>
</reference>
<dbReference type="RefSeq" id="WP_080355033.1">
    <property type="nucleotide sequence ID" value="NZ_JAXAYV010000004.1"/>
</dbReference>
<dbReference type="InterPro" id="IPR054271">
    <property type="entry name" value="DUF7002"/>
</dbReference>
<name>A0A2J0SPC1_STEMA</name>
<comment type="caution">
    <text evidence="1">The sequence shown here is derived from an EMBL/GenBank/DDBJ whole genome shotgun (WGS) entry which is preliminary data.</text>
</comment>
<sequence length="217" mass="24741">MEISHLIARYPRIFHMANAGSWPSIHARGLLSATAALDRLNVSGPLRAKFEDRHRPEMASIHPGLSDDIVLRDQKPMPPSRIERALPPDLTAADWYRLINGKVFFWAQRERLLRLLNSYGEFEHDVLTVDTTSLLSSHASRVRLCHMNSGNTWPMPHPRDASIFKPIDEYPVRPSGLPQKEVVELVIEYGVPDIKDHVLAVTRMRGSEELGSLWRRT</sequence>
<protein>
    <recommendedName>
        <fullName evidence="3">DUF4433 domain-containing protein</fullName>
    </recommendedName>
</protein>
<evidence type="ECO:0000313" key="1">
    <source>
        <dbReference type="EMBL" id="MBA0310521.1"/>
    </source>
</evidence>
<reference evidence="1" key="2">
    <citation type="journal article" date="2020" name="Front. Microbiol.">
        <title>Genetic Variants of the DSF Quorum Sensing System in Stenotrophomonas maltophilia Influence Virulence and Resistance Phenotypes Among Genotypically Diverse Clinical Isolates.</title>
        <authorList>
            <person name="Yero D."/>
            <person name="Huedo P."/>
            <person name="Conchillo-Sole O."/>
            <person name="Martinez-Servat S."/>
            <person name="Mamat U."/>
            <person name="Coves X."/>
            <person name="Llanas F."/>
            <person name="Roca I."/>
            <person name="Vila J."/>
            <person name="Schaible U.E."/>
            <person name="Daura X."/>
            <person name="Gibert I."/>
        </authorList>
    </citation>
    <scope>NUCLEOTIDE SEQUENCE</scope>
    <source>
        <strain evidence="1">OG156</strain>
    </source>
</reference>